<dbReference type="KEGG" id="mei:Msip34_0218"/>
<evidence type="ECO:0000313" key="1">
    <source>
        <dbReference type="EMBL" id="ACT49467.1"/>
    </source>
</evidence>
<reference evidence="1 2" key="2">
    <citation type="journal article" date="2011" name="J. Bacteriol.">
        <title>Genomes of three methylotrophs from a single niche uncover genetic and metabolic divergence of Methylophilaceae.</title>
        <authorList>
            <person name="Lapidus A."/>
            <person name="Clum A."/>
            <person name="Labutti K."/>
            <person name="Kaluzhnaya M.G."/>
            <person name="Lim S."/>
            <person name="Beck D.A."/>
            <person name="Glavina Del Rio T."/>
            <person name="Nolan M."/>
            <person name="Mavromatis K."/>
            <person name="Huntemann M."/>
            <person name="Lucas S."/>
            <person name="Lidstrom M.E."/>
            <person name="Ivanova N."/>
            <person name="Chistoserdova L."/>
        </authorList>
    </citation>
    <scope>NUCLEOTIDE SEQUENCE [LARGE SCALE GENOMIC DNA]</scope>
    <source>
        <strain evidence="1 2">SIP3-4</strain>
    </source>
</reference>
<reference evidence="2" key="1">
    <citation type="submission" date="2009-07" db="EMBL/GenBank/DDBJ databases">
        <title>Complete sequence of chromosome of Methylovorus sp. SIP3-4.</title>
        <authorList>
            <person name="Lucas S."/>
            <person name="Copeland A."/>
            <person name="Lapidus A."/>
            <person name="Glavina del Rio T."/>
            <person name="Tice H."/>
            <person name="Bruce D."/>
            <person name="Goodwin L."/>
            <person name="Pitluck S."/>
            <person name="Clum A."/>
            <person name="Larimer F."/>
            <person name="Land M."/>
            <person name="Hauser L."/>
            <person name="Kyrpides N."/>
            <person name="Mikhailova N."/>
            <person name="Kayluzhnaya M."/>
            <person name="Chistoserdova L."/>
        </authorList>
    </citation>
    <scope>NUCLEOTIDE SEQUENCE [LARGE SCALE GENOMIC DNA]</scope>
    <source>
        <strain evidence="2">SIP3-4</strain>
    </source>
</reference>
<sequence>MHSALLIVDRPNPNHENKNWVTFITSSQNIIQLNKEQHKSESTQAFADNVFLIPLKNELHIFTLLAQRARDLGFNVRVTFFDQYPSFVISQAI</sequence>
<dbReference type="HOGENOM" id="CLU_2396284_0_0_4"/>
<dbReference type="RefSeq" id="WP_013441044.1">
    <property type="nucleotide sequence ID" value="NC_012969.1"/>
</dbReference>
<dbReference type="EMBL" id="CP001674">
    <property type="protein sequence ID" value="ACT49467.1"/>
    <property type="molecule type" value="Genomic_DNA"/>
</dbReference>
<gene>
    <name evidence="1" type="ordered locus">Msip34_0218</name>
</gene>
<name>C6X8J7_METGS</name>
<protein>
    <submittedName>
        <fullName evidence="1">Uncharacterized protein</fullName>
    </submittedName>
</protein>
<dbReference type="Proteomes" id="UP000002743">
    <property type="component" value="Chromosome"/>
</dbReference>
<organism evidence="1 2">
    <name type="scientific">Methylovorus glucosotrophus (strain SIP3-4)</name>
    <dbReference type="NCBI Taxonomy" id="582744"/>
    <lineage>
        <taxon>Bacteria</taxon>
        <taxon>Pseudomonadati</taxon>
        <taxon>Pseudomonadota</taxon>
        <taxon>Betaproteobacteria</taxon>
        <taxon>Nitrosomonadales</taxon>
        <taxon>Methylophilaceae</taxon>
        <taxon>Methylovorus</taxon>
    </lineage>
</organism>
<proteinExistence type="predicted"/>
<accession>C6X8J7</accession>
<dbReference type="AlphaFoldDB" id="C6X8J7"/>
<evidence type="ECO:0000313" key="2">
    <source>
        <dbReference type="Proteomes" id="UP000002743"/>
    </source>
</evidence>
<keyword evidence="2" id="KW-1185">Reference proteome</keyword>